<reference evidence="1" key="1">
    <citation type="journal article" date="2021" name="Proc. Natl. Acad. Sci. U.S.A.">
        <title>A Catalog of Tens of Thousands of Viruses from Human Metagenomes Reveals Hidden Associations with Chronic Diseases.</title>
        <authorList>
            <person name="Tisza M.J."/>
            <person name="Buck C.B."/>
        </authorList>
    </citation>
    <scope>NUCLEOTIDE SEQUENCE</scope>
    <source>
        <strain evidence="1">CtgXa1</strain>
    </source>
</reference>
<proteinExistence type="predicted"/>
<evidence type="ECO:0000313" key="1">
    <source>
        <dbReference type="EMBL" id="DAF58997.1"/>
    </source>
</evidence>
<organism evidence="1">
    <name type="scientific">Myoviridae sp. ctgXa1</name>
    <dbReference type="NCBI Taxonomy" id="2827700"/>
    <lineage>
        <taxon>Viruses</taxon>
        <taxon>Duplodnaviria</taxon>
        <taxon>Heunggongvirae</taxon>
        <taxon>Uroviricota</taxon>
        <taxon>Caudoviricetes</taxon>
    </lineage>
</organism>
<accession>A0A8S5T6L6</accession>
<protein>
    <submittedName>
        <fullName evidence="1">Uncharacterized protein</fullName>
    </submittedName>
</protein>
<sequence length="73" mass="8508">MFYFERDTPFAADGVVYTKKTRYALELYTAEKDPGAEQQLETALTAAGIFYSKSEEIYIDDEQMQYVIYEIEV</sequence>
<name>A0A8S5T6L6_9CAUD</name>
<dbReference type="EMBL" id="BK032760">
    <property type="protein sequence ID" value="DAF58997.1"/>
    <property type="molecule type" value="Genomic_DNA"/>
</dbReference>